<sequence>MGKVRRCKGKISRLQDKMNCLVAPKFPLGIILEQWTLCGWSTVWVEEFSLVIWSTKKVISTKTEKTWNAWRLAVRVASPGDTCRNNGKKGAWRLAARVPRHTVWKHVSPVGLAAAPNNIVEVENVSLELWLGIGVKHVAFLELWLGMTSLELWLGMADEHEELLSCGSYGWVQIDCPP</sequence>
<reference evidence="1 2" key="1">
    <citation type="submission" date="2019-04" db="EMBL/GenBank/DDBJ databases">
        <title>An improved genome assembly and genetic linkage map for asparagus bean, Vigna unguiculata ssp. sesquipedialis.</title>
        <authorList>
            <person name="Xia Q."/>
            <person name="Zhang R."/>
            <person name="Dong Y."/>
        </authorList>
    </citation>
    <scope>NUCLEOTIDE SEQUENCE [LARGE SCALE GENOMIC DNA]</scope>
    <source>
        <tissue evidence="1">Leaf</tissue>
    </source>
</reference>
<keyword evidence="2" id="KW-1185">Reference proteome</keyword>
<proteinExistence type="predicted"/>
<dbReference type="Proteomes" id="UP000501690">
    <property type="component" value="Linkage Group LG11"/>
</dbReference>
<accession>A0A4D6NMC1</accession>
<gene>
    <name evidence="1" type="ORF">DEO72_LG11g1479</name>
</gene>
<dbReference type="AlphaFoldDB" id="A0A4D6NMC1"/>
<organism evidence="1 2">
    <name type="scientific">Vigna unguiculata</name>
    <name type="common">Cowpea</name>
    <dbReference type="NCBI Taxonomy" id="3917"/>
    <lineage>
        <taxon>Eukaryota</taxon>
        <taxon>Viridiplantae</taxon>
        <taxon>Streptophyta</taxon>
        <taxon>Embryophyta</taxon>
        <taxon>Tracheophyta</taxon>
        <taxon>Spermatophyta</taxon>
        <taxon>Magnoliopsida</taxon>
        <taxon>eudicotyledons</taxon>
        <taxon>Gunneridae</taxon>
        <taxon>Pentapetalae</taxon>
        <taxon>rosids</taxon>
        <taxon>fabids</taxon>
        <taxon>Fabales</taxon>
        <taxon>Fabaceae</taxon>
        <taxon>Papilionoideae</taxon>
        <taxon>50 kb inversion clade</taxon>
        <taxon>NPAAA clade</taxon>
        <taxon>indigoferoid/millettioid clade</taxon>
        <taxon>Phaseoleae</taxon>
        <taxon>Vigna</taxon>
    </lineage>
</organism>
<name>A0A4D6NMC1_VIGUN</name>
<evidence type="ECO:0000313" key="2">
    <source>
        <dbReference type="Proteomes" id="UP000501690"/>
    </source>
</evidence>
<evidence type="ECO:0000313" key="1">
    <source>
        <dbReference type="EMBL" id="QCE14478.1"/>
    </source>
</evidence>
<dbReference type="EMBL" id="CP039355">
    <property type="protein sequence ID" value="QCE14478.1"/>
    <property type="molecule type" value="Genomic_DNA"/>
</dbReference>
<protein>
    <submittedName>
        <fullName evidence="1">Uncharacterized protein</fullName>
    </submittedName>
</protein>